<dbReference type="OrthoDB" id="1682132at2"/>
<dbReference type="KEGG" id="taci:TDSAC_0359"/>
<feature type="domain" description="CGGC" evidence="1">
    <location>
        <begin position="3"/>
        <end position="113"/>
    </location>
</feature>
<reference evidence="2 3" key="1">
    <citation type="submission" date="2017-04" db="EMBL/GenBank/DDBJ databases">
        <title>Genomic insights into metabolism of Thermodesulfobium acidiphilum.</title>
        <authorList>
            <person name="Toshchakov S.V."/>
            <person name="Frolov E.N."/>
            <person name="Kublanov I.V."/>
            <person name="Samarov N.I."/>
            <person name="Novikov A."/>
            <person name="Lebedinsky A.V."/>
            <person name="Bonch-Osmolovskaya E.A."/>
            <person name="Chernyh N.A."/>
        </authorList>
    </citation>
    <scope>NUCLEOTIDE SEQUENCE [LARGE SCALE GENOMIC DNA]</scope>
    <source>
        <strain evidence="2 3">3127-1</strain>
    </source>
</reference>
<keyword evidence="3" id="KW-1185">Reference proteome</keyword>
<dbReference type="SMART" id="SM01078">
    <property type="entry name" value="CGGC"/>
    <property type="match status" value="1"/>
</dbReference>
<dbReference type="RefSeq" id="WP_108308439.1">
    <property type="nucleotide sequence ID" value="NZ_CP020921.1"/>
</dbReference>
<evidence type="ECO:0000313" key="3">
    <source>
        <dbReference type="Proteomes" id="UP000244792"/>
    </source>
</evidence>
<evidence type="ECO:0000313" key="2">
    <source>
        <dbReference type="EMBL" id="AWB09736.1"/>
    </source>
</evidence>
<organism evidence="2 3">
    <name type="scientific">Thermodesulfobium acidiphilum</name>
    <dbReference type="NCBI Taxonomy" id="1794699"/>
    <lineage>
        <taxon>Bacteria</taxon>
        <taxon>Pseudomonadati</taxon>
        <taxon>Thermodesulfobiota</taxon>
        <taxon>Thermodesulfobiia</taxon>
        <taxon>Thermodesulfobiales</taxon>
        <taxon>Thermodesulfobiaceae</taxon>
        <taxon>Thermodesulfobium</taxon>
    </lineage>
</organism>
<protein>
    <submittedName>
        <fullName evidence="2">Putative metal-binding protein</fullName>
    </submittedName>
</protein>
<evidence type="ECO:0000259" key="1">
    <source>
        <dbReference type="SMART" id="SM01078"/>
    </source>
</evidence>
<dbReference type="EMBL" id="CP020921">
    <property type="protein sequence ID" value="AWB09736.1"/>
    <property type="molecule type" value="Genomic_DNA"/>
</dbReference>
<dbReference type="Pfam" id="PF08821">
    <property type="entry name" value="CGGC"/>
    <property type="match status" value="1"/>
</dbReference>
<accession>A0A2R4VZ58</accession>
<gene>
    <name evidence="2" type="ORF">TDSAC_0359</name>
</gene>
<name>A0A2R4VZ58_THEAF</name>
<proteinExistence type="predicted"/>
<dbReference type="Proteomes" id="UP000244792">
    <property type="component" value="Chromosome"/>
</dbReference>
<sequence length="123" mass="13765">MKKIAILSCQMIRSQNLCPADAKCLTALMRREGWFDRYKGEEVHLLGIMDCGGCSGDRVVCALTLLKMQLDALKENIDTLFIATCIMNFCPHRDEIIATAKEKSGVEVIVGTHRYALPQIFKS</sequence>
<dbReference type="AlphaFoldDB" id="A0A2R4VZ58"/>
<dbReference type="InterPro" id="IPR014925">
    <property type="entry name" value="CGGC_dom"/>
</dbReference>